<dbReference type="Proteomes" id="UP000694050">
    <property type="component" value="Unassembled WGS sequence"/>
</dbReference>
<comment type="cofactor">
    <cofactor evidence="1">
        <name>Mg(2+)</name>
        <dbReference type="ChEBI" id="CHEBI:18420"/>
    </cofactor>
</comment>
<dbReference type="InterPro" id="IPR025476">
    <property type="entry name" value="Helitron_helicase-like"/>
</dbReference>
<dbReference type="EC" id="5.6.2.3" evidence="1"/>
<feature type="compositionally biased region" description="Basic and acidic residues" evidence="2">
    <location>
        <begin position="125"/>
        <end position="134"/>
    </location>
</feature>
<keyword evidence="1" id="KW-0378">Hydrolase</keyword>
<feature type="domain" description="DUF6570" evidence="5">
    <location>
        <begin position="296"/>
        <end position="419"/>
    </location>
</feature>
<dbReference type="GO" id="GO:0016787">
    <property type="term" value="F:hydrolase activity"/>
    <property type="evidence" value="ECO:0007669"/>
    <property type="project" value="UniProtKB-KW"/>
</dbReference>
<keyword evidence="1" id="KW-0234">DNA repair</keyword>
<name>A0A8J5U429_FUSOX</name>
<feature type="compositionally biased region" description="Polar residues" evidence="2">
    <location>
        <begin position="80"/>
        <end position="89"/>
    </location>
</feature>
<comment type="catalytic activity">
    <reaction evidence="1">
        <text>ATP + H2O = ADP + phosphate + H(+)</text>
        <dbReference type="Rhea" id="RHEA:13065"/>
        <dbReference type="ChEBI" id="CHEBI:15377"/>
        <dbReference type="ChEBI" id="CHEBI:15378"/>
        <dbReference type="ChEBI" id="CHEBI:30616"/>
        <dbReference type="ChEBI" id="CHEBI:43474"/>
        <dbReference type="ChEBI" id="CHEBI:456216"/>
        <dbReference type="EC" id="5.6.2.3"/>
    </reaction>
</comment>
<dbReference type="GO" id="GO:0006310">
    <property type="term" value="P:DNA recombination"/>
    <property type="evidence" value="ECO:0007669"/>
    <property type="project" value="UniProtKB-KW"/>
</dbReference>
<keyword evidence="1 6" id="KW-0347">Helicase</keyword>
<feature type="region of interest" description="Disordered" evidence="2">
    <location>
        <begin position="1396"/>
        <end position="1419"/>
    </location>
</feature>
<gene>
    <name evidence="6" type="primary">PIF1-3</name>
    <name evidence="6" type="ORF">Forpe1208_v012276</name>
</gene>
<dbReference type="GO" id="GO:0005524">
    <property type="term" value="F:ATP binding"/>
    <property type="evidence" value="ECO:0007669"/>
    <property type="project" value="UniProtKB-KW"/>
</dbReference>
<dbReference type="GO" id="GO:0006281">
    <property type="term" value="P:DNA repair"/>
    <property type="evidence" value="ECO:0007669"/>
    <property type="project" value="UniProtKB-KW"/>
</dbReference>
<feature type="region of interest" description="Disordered" evidence="2">
    <location>
        <begin position="1292"/>
        <end position="1311"/>
    </location>
</feature>
<feature type="compositionally biased region" description="Low complexity" evidence="2">
    <location>
        <begin position="98"/>
        <end position="113"/>
    </location>
</feature>
<proteinExistence type="inferred from homology"/>
<evidence type="ECO:0000256" key="1">
    <source>
        <dbReference type="RuleBase" id="RU363044"/>
    </source>
</evidence>
<feature type="domain" description="Helitron helicase-like" evidence="4">
    <location>
        <begin position="634"/>
        <end position="851"/>
    </location>
</feature>
<dbReference type="GO" id="GO:0043139">
    <property type="term" value="F:5'-3' DNA helicase activity"/>
    <property type="evidence" value="ECO:0007669"/>
    <property type="project" value="UniProtKB-EC"/>
</dbReference>
<accession>A0A8J5U429</accession>
<dbReference type="PANTHER" id="PTHR47642">
    <property type="entry name" value="ATP-DEPENDENT DNA HELICASE"/>
    <property type="match status" value="1"/>
</dbReference>
<dbReference type="GO" id="GO:0000723">
    <property type="term" value="P:telomere maintenance"/>
    <property type="evidence" value="ECO:0007669"/>
    <property type="project" value="InterPro"/>
</dbReference>
<dbReference type="Pfam" id="PF20209">
    <property type="entry name" value="DUF6570"/>
    <property type="match status" value="1"/>
</dbReference>
<feature type="compositionally biased region" description="Polar residues" evidence="2">
    <location>
        <begin position="442"/>
        <end position="452"/>
    </location>
</feature>
<evidence type="ECO:0000259" key="4">
    <source>
        <dbReference type="Pfam" id="PF14214"/>
    </source>
</evidence>
<dbReference type="Pfam" id="PF14214">
    <property type="entry name" value="Helitron_like_N"/>
    <property type="match status" value="1"/>
</dbReference>
<comment type="caution">
    <text evidence="6">The sequence shown here is derived from an EMBL/GenBank/DDBJ whole genome shotgun (WGS) entry which is preliminary data.</text>
</comment>
<protein>
    <recommendedName>
        <fullName evidence="1">ATP-dependent DNA helicase</fullName>
        <ecNumber evidence="1">5.6.2.3</ecNumber>
    </recommendedName>
</protein>
<dbReference type="EMBL" id="JAELUQ010000009">
    <property type="protein sequence ID" value="KAG7408681.1"/>
    <property type="molecule type" value="Genomic_DNA"/>
</dbReference>
<evidence type="ECO:0000256" key="2">
    <source>
        <dbReference type="SAM" id="MobiDB-lite"/>
    </source>
</evidence>
<dbReference type="InterPro" id="IPR051055">
    <property type="entry name" value="PIF1_helicase"/>
</dbReference>
<organism evidence="6 7">
    <name type="scientific">Fusarium oxysporum f. sp. rapae</name>
    <dbReference type="NCBI Taxonomy" id="485398"/>
    <lineage>
        <taxon>Eukaryota</taxon>
        <taxon>Fungi</taxon>
        <taxon>Dikarya</taxon>
        <taxon>Ascomycota</taxon>
        <taxon>Pezizomycotina</taxon>
        <taxon>Sordariomycetes</taxon>
        <taxon>Hypocreomycetidae</taxon>
        <taxon>Hypocreales</taxon>
        <taxon>Nectriaceae</taxon>
        <taxon>Fusarium</taxon>
        <taxon>Fusarium oxysporum species complex</taxon>
    </lineage>
</organism>
<feature type="region of interest" description="Disordered" evidence="2">
    <location>
        <begin position="79"/>
        <end position="165"/>
    </location>
</feature>
<keyword evidence="1" id="KW-0547">Nucleotide-binding</keyword>
<dbReference type="InterPro" id="IPR046700">
    <property type="entry name" value="DUF6570"/>
</dbReference>
<evidence type="ECO:0000259" key="5">
    <source>
        <dbReference type="Pfam" id="PF20209"/>
    </source>
</evidence>
<sequence length="2040" mass="228439">METESLSDLFRRLDARNRENVALAGLGIRTSADIFEATQNQYEHSSGQRIAAYGGTVDSPALANLGIRTSTDILEALNGENGQESGDVSSQRRHRPHQTSGTVSSGQSQIVGGAKDTVGNGSQEQSRHGNELKRSGPRGNDGQLARKRTRTVGRQERSESEEADDLADVLRVLEEDFAEKERLSDDQTWCTPVSHERKVKTVEEFYKAFHDVRTLPVLTCMFCYRKYSRTELEYVEWDWWVANTIEKRDGSPFKCVQCFPVGQKILGCADCVRHLGRGALSAAARLHTQLGCEHMFPDELKDLTPVEEKLIALNSCYGFITKYSRPDGHRQSARYPKHIKGHITVFPNSVQELAENVLPHPLLKVLNEIHVSWQGSKKPVPSDLSALLSVRRRVVEKALLWLKRHNPLYAEININTAELRSWDSPPHGVPSQIYDRLERNEPSAQEKSQTGQLVPPTERGLDDEGSVDIREVLATLGQGNDWEASHEVRAEPSNEDGDAAVGMVHEISSSGMFALDGGLNVAESEKLRYVGDSLNGQDPHDKAGGSVLTGSAEVRQGHTSEPYILVSRGEDFADSFDPRFFAKTFPTLLPLGDGGPRQAEESIDNGVLEENRNVEADIRVGGLISSRNMTLETWAKVVLQRHGGRFATHHIFSFLVFNMGVRSRNRRVSMLSVTRKNFPEVERIVRSLTAERLQLAKAELETVGRTGDEDVKQLLKSLSLYGFRQPMSRESRLSMRRKIKSDIIRDGIPAIWFTLNPNDITNPVKLKLAAYRKRDPDEAEAFLTSLDLAYKRTRLAISDPLSSAIFFHREVTMFFNHYVNTGKESVFGRISRYFGAVETNERGSLHMHGLLWLRGNMHLTSILRDVEGEDKAAYRERIIQYVDSVFTEDLDQEASSAVQAERSVTSDISSLLENRQQFAAAFDEEANFCAGATQIHTHSPTCVKYAIRGRGKRRDPCRFKAPWRLAERTAFTDEGVLQIRRTHSMVNRWNKAMAVGLRHNHDVSFIATQCKTLAIVFYVTNYATKVEDPVWKRVAAAAGLFPDTDEPIVDHSQAGNVDRGRNQTRHFLMKVANRIFTERALSQVEVVAHLLGYPTEFASNDAWAFLNVSSLYWHIFRLWRHLRRESGMEVADEPLEETVFLEEGGERISPVQAYPHRGKLLEGLSLYDYMSIVKLKRKGKGAGTRGEVQLDRSWHPSQIWVQALRKPGEHAVVCFDGYLSTDWSEVTEGYYKRAAVQHLALFVPWESFLSEGAGDINAIWEGQRRALPRRILFVVDNVQLLHRSAEDAKRDANQWAAQSEGGGGDVDASVDTAGLECDTEPQAAYRSDGVGTATRVLDVLRQAMARTEITAGSKEIWTIAQQLSRFQQSALRSADELHSTIVSERGLTTLSRAERSSSEAAEMPWQEHVKSIKSQQTSASREKEKMIQGIQNQPDSDTAGHESAVCNMQSGFGEHEVRHTATDSETIGRCVRPSTTIEFGSSTSFSEAGRQLSRSFTLNRKQGIAVQLICRQLDHVHRDESGTPQLCQFIGGEGGTGKSRVISTITELFASKGISHRLLVTATSGTAAANIDGITIHSACGFSKDTAPRGGRGSDVDGFAASSSASFRVDGRSTAQWQEKWLLIIDEVSMLGARTLYAVNEQLRKLRGRAQDFGGIPIVVFCGDFHQFRPVQERSILLPSAAISWNEEKSFKAEQRYQHDRAHALWKKFTTVIMLDEQVRAASDPQLQRLLTRVRRGVQNRSDMDLLNRTCYREKRRIVWAPGLTVVTPLNRNRWNLNIEASLCFRKNRQSLLRIFVSEHRWKEGEPTEEEAVMMLGQGDDSAVPVPAIFMFVPGMPVVVNKNTHQGLKLVNGASYTALDIIVDKAHPGHRVNEETVLHFGPPAGIVLASETTRDFHFVGMPAGTVLLTPISTMIECQKKRPWQRKNVSRRGLPCAAAFACTDYKVQSKTLNRVVLELRGARTTNIDGEAVPAQCDPYSLYVQLSRCRTLRGITLLSEVRERDFVGNRVPENMVAAEEKLERLSDKTIRDAACRDWSEQN</sequence>
<feature type="domain" description="DNA helicase Pif1-like DEAD-box helicase" evidence="3">
    <location>
        <begin position="1528"/>
        <end position="1676"/>
    </location>
</feature>
<comment type="similarity">
    <text evidence="1">Belongs to the helicase family.</text>
</comment>
<dbReference type="InterPro" id="IPR010285">
    <property type="entry name" value="DNA_helicase_pif1-like_DEAD"/>
</dbReference>
<reference evidence="6" key="1">
    <citation type="submission" date="2021-04" db="EMBL/GenBank/DDBJ databases">
        <title>First draft genome resource for Brassicaceae pathogens Fusarium oxysporum f. sp. raphani and Fusarium oxysporum f. sp. rapae.</title>
        <authorList>
            <person name="Asai S."/>
        </authorList>
    </citation>
    <scope>NUCLEOTIDE SEQUENCE</scope>
    <source>
        <strain evidence="6">Tf1208</strain>
    </source>
</reference>
<dbReference type="Pfam" id="PF05970">
    <property type="entry name" value="PIF1"/>
    <property type="match status" value="1"/>
</dbReference>
<keyword evidence="1" id="KW-0227">DNA damage</keyword>
<evidence type="ECO:0000313" key="6">
    <source>
        <dbReference type="EMBL" id="KAG7408681.1"/>
    </source>
</evidence>
<evidence type="ECO:0000259" key="3">
    <source>
        <dbReference type="Pfam" id="PF05970"/>
    </source>
</evidence>
<feature type="region of interest" description="Disordered" evidence="2">
    <location>
        <begin position="439"/>
        <end position="465"/>
    </location>
</feature>
<keyword evidence="1" id="KW-0233">DNA recombination</keyword>
<evidence type="ECO:0000313" key="7">
    <source>
        <dbReference type="Proteomes" id="UP000694050"/>
    </source>
</evidence>
<keyword evidence="1" id="KW-0067">ATP-binding</keyword>